<keyword evidence="10" id="KW-1185">Reference proteome</keyword>
<comment type="similarity">
    <text evidence="1">Belongs to the RecJ family.</text>
</comment>
<accession>A0A7G9WIW1</accession>
<evidence type="ECO:0000313" key="10">
    <source>
        <dbReference type="Proteomes" id="UP000516046"/>
    </source>
</evidence>
<dbReference type="InterPro" id="IPR003156">
    <property type="entry name" value="DHHA1_dom"/>
</dbReference>
<keyword evidence="4" id="KW-0378">Hydrolase</keyword>
<dbReference type="InterPro" id="IPR038763">
    <property type="entry name" value="DHH_sf"/>
</dbReference>
<dbReference type="Pfam" id="PF17768">
    <property type="entry name" value="RecJ_OB"/>
    <property type="match status" value="1"/>
</dbReference>
<sequence length="696" mass="75750">MALKKWEVASYDRQTVREIAQQTGLPAAAAALLQSRGCKTAQEAADLINGAPLSDPLLLKDMDKAVERINRAIEEFEKIAVYGDYDADGVTATSILYSYLESCGADVSFYIPEREGEGYGLNLTAVETLHERQVDLIVTVDNGISSLAEIARAGELGMDVVVTDHHQPRQELPDAVAIVDPFRADDHSDCNCLCGAGLAFKLVQALEGPESDQQLLLETYADLLAVGTIGDVVPMVGENRTFVKKGLQLLPQTDRPGLRALLEKAGLEGHTLTSENVAFGVVPRVNATGRVGSPERAVRLLLSEDPEEACPLAADICDDNDYRRQLETEILESALQQLHQEPERMLDRVLVVEGRDWHHGVIGIVASRITERFGKPCIVLSTNAEETKGSGRSVEGFSLFLAVSACADLLTKFGGHPMAAGLTMPPENTAEFRRRINAYAATQGTMPVPVLHLDGALKPARLSLELPRAAQMLQPFGTGNPRPLYGLLGVTLQEIQPVSSGKHLRLICVSAGVRVRCMKFGTTLEAFPYKVGDVLDLAVELEVNEYNGRELLSVIVRDMKLAGCRAETLLAGQALFEKAERGDPLTPEELTGLTPDRTACAGLYRTLRACGGYSGGAEKLSGMDSSMPFARLLVCLELFREHGLIQLEMFGMQYTVKLCTAQGKVDLFNSDFLRRLKSQVQTVPNLQGSNENYDVR</sequence>
<evidence type="ECO:0000313" key="9">
    <source>
        <dbReference type="EMBL" id="QNO18623.1"/>
    </source>
</evidence>
<dbReference type="SUPFAM" id="SSF64182">
    <property type="entry name" value="DHH phosphoesterases"/>
    <property type="match status" value="1"/>
</dbReference>
<dbReference type="Gene3D" id="3.90.1640.30">
    <property type="match status" value="1"/>
</dbReference>
<dbReference type="Gene3D" id="3.10.310.30">
    <property type="match status" value="1"/>
</dbReference>
<dbReference type="InterPro" id="IPR001667">
    <property type="entry name" value="DDH_dom"/>
</dbReference>
<evidence type="ECO:0000259" key="7">
    <source>
        <dbReference type="Pfam" id="PF02272"/>
    </source>
</evidence>
<proteinExistence type="inferred from homology"/>
<name>A0A7G9WIW1_9FIRM</name>
<gene>
    <name evidence="9" type="primary">recJ</name>
    <name evidence="9" type="ORF">H6X83_02955</name>
</gene>
<reference evidence="9 10" key="1">
    <citation type="submission" date="2020-08" db="EMBL/GenBank/DDBJ databases">
        <authorList>
            <person name="Ren C."/>
            <person name="Gu Y."/>
            <person name="Xu Y."/>
        </authorList>
    </citation>
    <scope>NUCLEOTIDE SEQUENCE [LARGE SCALE GENOMIC DNA]</scope>
    <source>
        <strain evidence="9 10">LBM18003</strain>
    </source>
</reference>
<dbReference type="PANTHER" id="PTHR30255">
    <property type="entry name" value="SINGLE-STRANDED-DNA-SPECIFIC EXONUCLEASE RECJ"/>
    <property type="match status" value="1"/>
</dbReference>
<evidence type="ECO:0000256" key="5">
    <source>
        <dbReference type="ARBA" id="ARBA00022839"/>
    </source>
</evidence>
<evidence type="ECO:0000256" key="3">
    <source>
        <dbReference type="ARBA" id="ARBA00022722"/>
    </source>
</evidence>
<dbReference type="GO" id="GO:0006281">
    <property type="term" value="P:DNA repair"/>
    <property type="evidence" value="ECO:0007669"/>
    <property type="project" value="InterPro"/>
</dbReference>
<dbReference type="NCBIfam" id="TIGR00644">
    <property type="entry name" value="recJ"/>
    <property type="match status" value="1"/>
</dbReference>
<dbReference type="InterPro" id="IPR041122">
    <property type="entry name" value="RecJ_OB"/>
</dbReference>
<dbReference type="Pfam" id="PF02272">
    <property type="entry name" value="DHHA1"/>
    <property type="match status" value="1"/>
</dbReference>
<evidence type="ECO:0000256" key="4">
    <source>
        <dbReference type="ARBA" id="ARBA00022801"/>
    </source>
</evidence>
<keyword evidence="5 9" id="KW-0269">Exonuclease</keyword>
<evidence type="ECO:0000259" key="6">
    <source>
        <dbReference type="Pfam" id="PF01368"/>
    </source>
</evidence>
<dbReference type="PANTHER" id="PTHR30255:SF2">
    <property type="entry name" value="SINGLE-STRANDED-DNA-SPECIFIC EXONUCLEASE RECJ"/>
    <property type="match status" value="1"/>
</dbReference>
<feature type="domain" description="DHHA1" evidence="7">
    <location>
        <begin position="348"/>
        <end position="441"/>
    </location>
</feature>
<dbReference type="AlphaFoldDB" id="A0A7G9WIW1"/>
<evidence type="ECO:0000259" key="8">
    <source>
        <dbReference type="Pfam" id="PF17768"/>
    </source>
</evidence>
<dbReference type="GO" id="GO:0006310">
    <property type="term" value="P:DNA recombination"/>
    <property type="evidence" value="ECO:0007669"/>
    <property type="project" value="InterPro"/>
</dbReference>
<evidence type="ECO:0000256" key="1">
    <source>
        <dbReference type="ARBA" id="ARBA00005915"/>
    </source>
</evidence>
<keyword evidence="3" id="KW-0540">Nuclease</keyword>
<organism evidence="9 10">
    <name type="scientific">Caproicibacterium amylolyticum</name>
    <dbReference type="NCBI Taxonomy" id="2766537"/>
    <lineage>
        <taxon>Bacteria</taxon>
        <taxon>Bacillati</taxon>
        <taxon>Bacillota</taxon>
        <taxon>Clostridia</taxon>
        <taxon>Eubacteriales</taxon>
        <taxon>Oscillospiraceae</taxon>
        <taxon>Caproicibacterium</taxon>
    </lineage>
</organism>
<dbReference type="InterPro" id="IPR051673">
    <property type="entry name" value="SSDNA_exonuclease_RecJ"/>
</dbReference>
<evidence type="ECO:0000256" key="2">
    <source>
        <dbReference type="ARBA" id="ARBA00019841"/>
    </source>
</evidence>
<feature type="domain" description="RecJ OB" evidence="8">
    <location>
        <begin position="453"/>
        <end position="558"/>
    </location>
</feature>
<dbReference type="GO" id="GO:0008409">
    <property type="term" value="F:5'-3' exonuclease activity"/>
    <property type="evidence" value="ECO:0007669"/>
    <property type="project" value="InterPro"/>
</dbReference>
<dbReference type="GO" id="GO:0003676">
    <property type="term" value="F:nucleic acid binding"/>
    <property type="evidence" value="ECO:0007669"/>
    <property type="project" value="InterPro"/>
</dbReference>
<feature type="domain" description="DDH" evidence="6">
    <location>
        <begin position="78"/>
        <end position="228"/>
    </location>
</feature>
<dbReference type="KEGG" id="caml:H6X83_02955"/>
<dbReference type="Proteomes" id="UP000516046">
    <property type="component" value="Chromosome"/>
</dbReference>
<protein>
    <recommendedName>
        <fullName evidence="2">Single-stranded-DNA-specific exonuclease RecJ</fullName>
    </recommendedName>
</protein>
<dbReference type="InterPro" id="IPR004610">
    <property type="entry name" value="RecJ"/>
</dbReference>
<dbReference type="Pfam" id="PF01368">
    <property type="entry name" value="DHH"/>
    <property type="match status" value="1"/>
</dbReference>
<dbReference type="EMBL" id="CP060696">
    <property type="protein sequence ID" value="QNO18623.1"/>
    <property type="molecule type" value="Genomic_DNA"/>
</dbReference>
<dbReference type="RefSeq" id="WP_212507689.1">
    <property type="nucleotide sequence ID" value="NZ_CP060696.1"/>
</dbReference>